<dbReference type="EMBL" id="KV417366">
    <property type="protein sequence ID" value="KZO89759.1"/>
    <property type="molecule type" value="Genomic_DNA"/>
</dbReference>
<evidence type="ECO:0000313" key="2">
    <source>
        <dbReference type="EMBL" id="KZO89759.1"/>
    </source>
</evidence>
<reference evidence="2 3" key="1">
    <citation type="journal article" date="2016" name="Mol. Biol. Evol.">
        <title>Comparative Genomics of Early-Diverging Mushroom-Forming Fungi Provides Insights into the Origins of Lignocellulose Decay Capabilities.</title>
        <authorList>
            <person name="Nagy L.G."/>
            <person name="Riley R."/>
            <person name="Tritt A."/>
            <person name="Adam C."/>
            <person name="Daum C."/>
            <person name="Floudas D."/>
            <person name="Sun H."/>
            <person name="Yadav J.S."/>
            <person name="Pangilinan J."/>
            <person name="Larsson K.H."/>
            <person name="Matsuura K."/>
            <person name="Barry K."/>
            <person name="Labutti K."/>
            <person name="Kuo R."/>
            <person name="Ohm R.A."/>
            <person name="Bhattacharya S.S."/>
            <person name="Shirouzu T."/>
            <person name="Yoshinaga Y."/>
            <person name="Martin F.M."/>
            <person name="Grigoriev I.V."/>
            <person name="Hibbett D.S."/>
        </authorList>
    </citation>
    <scope>NUCLEOTIDE SEQUENCE [LARGE SCALE GENOMIC DNA]</scope>
    <source>
        <strain evidence="2 3">TUFC12733</strain>
    </source>
</reference>
<organism evidence="2 3">
    <name type="scientific">Calocera viscosa (strain TUFC12733)</name>
    <dbReference type="NCBI Taxonomy" id="1330018"/>
    <lineage>
        <taxon>Eukaryota</taxon>
        <taxon>Fungi</taxon>
        <taxon>Dikarya</taxon>
        <taxon>Basidiomycota</taxon>
        <taxon>Agaricomycotina</taxon>
        <taxon>Dacrymycetes</taxon>
        <taxon>Dacrymycetales</taxon>
        <taxon>Dacrymycetaceae</taxon>
        <taxon>Calocera</taxon>
    </lineage>
</organism>
<dbReference type="AlphaFoldDB" id="A0A167FR52"/>
<feature type="region of interest" description="Disordered" evidence="1">
    <location>
        <begin position="34"/>
        <end position="58"/>
    </location>
</feature>
<proteinExistence type="predicted"/>
<sequence length="58" mass="6363">MEQGDSRAGRLGRNGDLSAEEGCARVQRACRVRNEDEIDDGKTKGDGERAVRVDDNDL</sequence>
<gene>
    <name evidence="2" type="ORF">CALVIDRAFT_543278</name>
</gene>
<name>A0A167FR52_CALVF</name>
<evidence type="ECO:0000256" key="1">
    <source>
        <dbReference type="SAM" id="MobiDB-lite"/>
    </source>
</evidence>
<accession>A0A167FR52</accession>
<dbReference type="Proteomes" id="UP000076738">
    <property type="component" value="Unassembled WGS sequence"/>
</dbReference>
<protein>
    <submittedName>
        <fullName evidence="2">Uncharacterized protein</fullName>
    </submittedName>
</protein>
<evidence type="ECO:0000313" key="3">
    <source>
        <dbReference type="Proteomes" id="UP000076738"/>
    </source>
</evidence>
<keyword evidence="3" id="KW-1185">Reference proteome</keyword>